<dbReference type="SUPFAM" id="SSF88659">
    <property type="entry name" value="Sigma3 and sigma4 domains of RNA polymerase sigma factors"/>
    <property type="match status" value="1"/>
</dbReference>
<dbReference type="InterPro" id="IPR013249">
    <property type="entry name" value="RNA_pol_sigma70_r4_t2"/>
</dbReference>
<dbReference type="Pfam" id="PF08281">
    <property type="entry name" value="Sigma70_r4_2"/>
    <property type="match status" value="1"/>
</dbReference>
<dbReference type="InterPro" id="IPR013324">
    <property type="entry name" value="RNA_pol_sigma_r3/r4-like"/>
</dbReference>
<sequence>MQNHYSEWGLGLMDNKQLENWADKLINEYEQGRRGLSSMKNELGESEIDRQDKSKINSMIGEMTEAIEWMKIGRRPGNMRGIDKRSAYQRRALVDMDLFPSLDLQTEQYELSDREKKSLINVLVDLSHRERQCYLLHMAHGMSMREIGIELGMGKSTVQKYIERAKEKIENKISCRTNVVRTRIEDERVLI</sequence>
<dbReference type="InterPro" id="IPR000792">
    <property type="entry name" value="Tscrpt_reg_LuxR_C"/>
</dbReference>
<dbReference type="EMBL" id="WOCA01000009">
    <property type="protein sequence ID" value="MUK89139.1"/>
    <property type="molecule type" value="Genomic_DNA"/>
</dbReference>
<dbReference type="GO" id="GO:0016987">
    <property type="term" value="F:sigma factor activity"/>
    <property type="evidence" value="ECO:0007669"/>
    <property type="project" value="InterPro"/>
</dbReference>
<dbReference type="InterPro" id="IPR036388">
    <property type="entry name" value="WH-like_DNA-bd_sf"/>
</dbReference>
<dbReference type="NCBIfam" id="NF005385">
    <property type="entry name" value="PRK06930.1"/>
    <property type="match status" value="1"/>
</dbReference>
<evidence type="ECO:0000313" key="3">
    <source>
        <dbReference type="Proteomes" id="UP000469125"/>
    </source>
</evidence>
<keyword evidence="3" id="KW-1185">Reference proteome</keyword>
<dbReference type="Proteomes" id="UP000469125">
    <property type="component" value="Unassembled WGS sequence"/>
</dbReference>
<evidence type="ECO:0000313" key="2">
    <source>
        <dbReference type="EMBL" id="MUK89139.1"/>
    </source>
</evidence>
<dbReference type="GO" id="GO:0006352">
    <property type="term" value="P:DNA-templated transcription initiation"/>
    <property type="evidence" value="ECO:0007669"/>
    <property type="project" value="InterPro"/>
</dbReference>
<reference evidence="2 3" key="1">
    <citation type="submission" date="2019-11" db="EMBL/GenBank/DDBJ databases">
        <authorList>
            <person name="Li X."/>
        </authorList>
    </citation>
    <scope>NUCLEOTIDE SEQUENCE [LARGE SCALE GENOMIC DNA]</scope>
    <source>
        <strain evidence="2 3">L9</strain>
    </source>
</reference>
<dbReference type="Gene3D" id="1.10.10.10">
    <property type="entry name" value="Winged helix-like DNA-binding domain superfamily/Winged helix DNA-binding domain"/>
    <property type="match status" value="1"/>
</dbReference>
<comment type="caution">
    <text evidence="2">The sequence shown here is derived from an EMBL/GenBank/DDBJ whole genome shotgun (WGS) entry which is preliminary data.</text>
</comment>
<proteinExistence type="predicted"/>
<feature type="domain" description="HTH luxR-type" evidence="1">
    <location>
        <begin position="123"/>
        <end position="183"/>
    </location>
</feature>
<dbReference type="GO" id="GO:0003677">
    <property type="term" value="F:DNA binding"/>
    <property type="evidence" value="ECO:0007669"/>
    <property type="project" value="InterPro"/>
</dbReference>
<accession>A0A6N8FN02</accession>
<protein>
    <submittedName>
        <fullName evidence="2">Fis family transcriptional regulator</fullName>
    </submittedName>
</protein>
<organism evidence="2 3">
    <name type="scientific">Ornithinibacillus caprae</name>
    <dbReference type="NCBI Taxonomy" id="2678566"/>
    <lineage>
        <taxon>Bacteria</taxon>
        <taxon>Bacillati</taxon>
        <taxon>Bacillota</taxon>
        <taxon>Bacilli</taxon>
        <taxon>Bacillales</taxon>
        <taxon>Bacillaceae</taxon>
        <taxon>Ornithinibacillus</taxon>
    </lineage>
</organism>
<evidence type="ECO:0000259" key="1">
    <source>
        <dbReference type="SMART" id="SM00421"/>
    </source>
</evidence>
<dbReference type="SMART" id="SM00421">
    <property type="entry name" value="HTH_LUXR"/>
    <property type="match status" value="1"/>
</dbReference>
<dbReference type="AlphaFoldDB" id="A0A6N8FN02"/>
<name>A0A6N8FN02_9BACI</name>
<gene>
    <name evidence="2" type="ORF">GMD78_12220</name>
</gene>